<dbReference type="InterPro" id="IPR005702">
    <property type="entry name" value="Wzc-like_C"/>
</dbReference>
<keyword evidence="8 17" id="KW-0812">Transmembrane</keyword>
<dbReference type="NCBIfam" id="TIGR01007">
    <property type="entry name" value="eps_fam"/>
    <property type="match status" value="1"/>
</dbReference>
<evidence type="ECO:0000313" key="21">
    <source>
        <dbReference type="EMBL" id="TKB05222.1"/>
    </source>
</evidence>
<dbReference type="AlphaFoldDB" id="A0A4U0ZMV5"/>
<feature type="coiled-coil region" evidence="16">
    <location>
        <begin position="362"/>
        <end position="413"/>
    </location>
</feature>
<comment type="similarity">
    <text evidence="2">Belongs to the CpsD/CapB family.</text>
</comment>
<dbReference type="GO" id="GO:0005524">
    <property type="term" value="F:ATP binding"/>
    <property type="evidence" value="ECO:0007669"/>
    <property type="project" value="UniProtKB-KW"/>
</dbReference>
<feature type="domain" description="AAA" evidence="19">
    <location>
        <begin position="556"/>
        <end position="686"/>
    </location>
</feature>
<evidence type="ECO:0000256" key="9">
    <source>
        <dbReference type="ARBA" id="ARBA00022741"/>
    </source>
</evidence>
<accession>A0A4U0ZMV5</accession>
<dbReference type="OrthoDB" id="9775724at2"/>
<keyword evidence="22" id="KW-1185">Reference proteome</keyword>
<evidence type="ECO:0000256" key="6">
    <source>
        <dbReference type="ARBA" id="ARBA00022519"/>
    </source>
</evidence>
<evidence type="ECO:0000256" key="15">
    <source>
        <dbReference type="ARBA" id="ARBA00051245"/>
    </source>
</evidence>
<keyword evidence="10 21" id="KW-0418">Kinase</keyword>
<dbReference type="EMBL" id="SWCO01000001">
    <property type="protein sequence ID" value="TKB05222.1"/>
    <property type="molecule type" value="Genomic_DNA"/>
</dbReference>
<dbReference type="GO" id="GO:0005886">
    <property type="term" value="C:plasma membrane"/>
    <property type="evidence" value="ECO:0007669"/>
    <property type="project" value="UniProtKB-SubCell"/>
</dbReference>
<keyword evidence="12 17" id="KW-1133">Transmembrane helix</keyword>
<proteinExistence type="inferred from homology"/>
<dbReference type="InterPro" id="IPR032807">
    <property type="entry name" value="GNVR"/>
</dbReference>
<feature type="transmembrane region" description="Helical" evidence="17">
    <location>
        <begin position="454"/>
        <end position="474"/>
    </location>
</feature>
<dbReference type="PANTHER" id="PTHR32309">
    <property type="entry name" value="TYROSINE-PROTEIN KINASE"/>
    <property type="match status" value="1"/>
</dbReference>
<dbReference type="RefSeq" id="WP_136780977.1">
    <property type="nucleotide sequence ID" value="NZ_SWCO01000001.1"/>
</dbReference>
<keyword evidence="6" id="KW-0997">Cell inner membrane</keyword>
<comment type="subcellular location">
    <subcellularLocation>
        <location evidence="1">Cell inner membrane</location>
        <topology evidence="1">Multi-pass membrane protein</topology>
    </subcellularLocation>
</comment>
<keyword evidence="9" id="KW-0547">Nucleotide-binding</keyword>
<evidence type="ECO:0000256" key="7">
    <source>
        <dbReference type="ARBA" id="ARBA00022679"/>
    </source>
</evidence>
<keyword evidence="11" id="KW-0067">ATP-binding</keyword>
<feature type="transmembrane region" description="Helical" evidence="17">
    <location>
        <begin position="35"/>
        <end position="57"/>
    </location>
</feature>
<keyword evidence="13 17" id="KW-0472">Membrane</keyword>
<keyword evidence="16" id="KW-0175">Coiled coil</keyword>
<dbReference type="Gene3D" id="3.40.50.300">
    <property type="entry name" value="P-loop containing nucleotide triphosphate hydrolases"/>
    <property type="match status" value="1"/>
</dbReference>
<evidence type="ECO:0000313" key="22">
    <source>
        <dbReference type="Proteomes" id="UP000305471"/>
    </source>
</evidence>
<dbReference type="InterPro" id="IPR003856">
    <property type="entry name" value="LPS_length_determ_N"/>
</dbReference>
<evidence type="ECO:0000259" key="19">
    <source>
        <dbReference type="Pfam" id="PF13614"/>
    </source>
</evidence>
<evidence type="ECO:0000256" key="12">
    <source>
        <dbReference type="ARBA" id="ARBA00022989"/>
    </source>
</evidence>
<dbReference type="Pfam" id="PF13807">
    <property type="entry name" value="GNVR"/>
    <property type="match status" value="1"/>
</dbReference>
<comment type="similarity">
    <text evidence="3">Belongs to the etk/wzc family.</text>
</comment>
<evidence type="ECO:0000256" key="1">
    <source>
        <dbReference type="ARBA" id="ARBA00004429"/>
    </source>
</evidence>
<reference evidence="21 22" key="1">
    <citation type="submission" date="2019-04" db="EMBL/GenBank/DDBJ databases">
        <title>Alteromonas portus sp. nov., an alginate lyase-excreting marine bacterium.</title>
        <authorList>
            <person name="Huang H."/>
            <person name="Mo K."/>
            <person name="Bao S."/>
        </authorList>
    </citation>
    <scope>NUCLEOTIDE SEQUENCE [LARGE SCALE GENOMIC DNA]</scope>
    <source>
        <strain evidence="21 22">HB161718</strain>
    </source>
</reference>
<dbReference type="InterPro" id="IPR027417">
    <property type="entry name" value="P-loop_NTPase"/>
</dbReference>
<dbReference type="Pfam" id="PF13614">
    <property type="entry name" value="AAA_31"/>
    <property type="match status" value="1"/>
</dbReference>
<dbReference type="FunFam" id="3.40.50.300:FF:000527">
    <property type="entry name" value="Tyrosine-protein kinase etk"/>
    <property type="match status" value="1"/>
</dbReference>
<evidence type="ECO:0000256" key="4">
    <source>
        <dbReference type="ARBA" id="ARBA00011903"/>
    </source>
</evidence>
<evidence type="ECO:0000256" key="14">
    <source>
        <dbReference type="ARBA" id="ARBA00023137"/>
    </source>
</evidence>
<feature type="domain" description="Polysaccharide chain length determinant N-terminal" evidence="18">
    <location>
        <begin position="17"/>
        <end position="109"/>
    </location>
</feature>
<evidence type="ECO:0000256" key="10">
    <source>
        <dbReference type="ARBA" id="ARBA00022777"/>
    </source>
</evidence>
<keyword evidence="14" id="KW-0829">Tyrosine-protein kinase</keyword>
<evidence type="ECO:0000256" key="13">
    <source>
        <dbReference type="ARBA" id="ARBA00023136"/>
    </source>
</evidence>
<dbReference type="Pfam" id="PF02706">
    <property type="entry name" value="Wzz"/>
    <property type="match status" value="1"/>
</dbReference>
<dbReference type="CDD" id="cd05387">
    <property type="entry name" value="BY-kinase"/>
    <property type="match status" value="1"/>
</dbReference>
<sequence>MAPKGTEQLEASLFGEDTIDFGQYWQTIRRYQWRIISLAFIVTILVAMVVMSMTPVYRASSSLLIEAEEAKVVSIEEIYGLNSNRKEYFETQYEILKSRQIAEKVVDKLNLVEHPLYNQEESNGISSFIKDIKSTIKEALPFLPQTPKVDRTEEELLFAKRKAVTDKVVMALTISPVKNTQVVKITFESESPKLAATIANAFAETYIENYLESKFAMTSKATTWLNDSLLGLREKLVASESALTNFYEENQVVDLDGVVGLASEELQDLNSELVAAESRLKQSAIIYEQVRRYQGDVEELAKLPEVLNHPSIQSVKRAELEAESKVSELSKVYGPKHQRMISATAELNSVQKSLNKQIQALISGITSEYQQLQSRVEGLRQTVNSSKQDYRRLTTLESERRKLQREVDINQQLYNSFFTRLKETSEVGGFETANARILDEALAPTIPAKPKKGLIIAAAFVVSLGMGVFLALALEALNRGIRSVEDVEKKLGQRMLGLIPWQKHKRKEDLPLRQFFDNKHHSFSEAIRTLRTSLQLLHLDSSQKVFMVTSSEPKEGKTTVSINLAFAMGQLGKVLLIEADLRRPTIAKQFGFPGFQPGLANLISGTHTLDECLVNDVNSGIDIICSGTIPPTPQELLASHRFRDLISEFRATYDHIIIDTAPTQAVSDAMVVSNCCDTLLYVVKADSTSDKLINSGLTRFMQAGKRVDGVVLNQVDMKKASKSYDYVGFYDRYGYQSDTPEEQSKT</sequence>
<evidence type="ECO:0000256" key="16">
    <source>
        <dbReference type="SAM" id="Coils"/>
    </source>
</evidence>
<name>A0A4U0ZMV5_9ALTE</name>
<evidence type="ECO:0000256" key="3">
    <source>
        <dbReference type="ARBA" id="ARBA00008883"/>
    </source>
</evidence>
<dbReference type="InterPro" id="IPR025669">
    <property type="entry name" value="AAA_dom"/>
</dbReference>
<dbReference type="GO" id="GO:0004715">
    <property type="term" value="F:non-membrane spanning protein tyrosine kinase activity"/>
    <property type="evidence" value="ECO:0007669"/>
    <property type="project" value="UniProtKB-EC"/>
</dbReference>
<evidence type="ECO:0000256" key="17">
    <source>
        <dbReference type="SAM" id="Phobius"/>
    </source>
</evidence>
<dbReference type="InterPro" id="IPR050445">
    <property type="entry name" value="Bact_polysacc_biosynth/exp"/>
</dbReference>
<dbReference type="PANTHER" id="PTHR32309:SF13">
    <property type="entry name" value="FERRIC ENTEROBACTIN TRANSPORT PROTEIN FEPE"/>
    <property type="match status" value="1"/>
</dbReference>
<evidence type="ECO:0000256" key="5">
    <source>
        <dbReference type="ARBA" id="ARBA00022475"/>
    </source>
</evidence>
<gene>
    <name evidence="21" type="ORF">E5672_03835</name>
</gene>
<dbReference type="GO" id="GO:0042802">
    <property type="term" value="F:identical protein binding"/>
    <property type="evidence" value="ECO:0007669"/>
    <property type="project" value="UniProtKB-ARBA"/>
</dbReference>
<protein>
    <recommendedName>
        <fullName evidence="4">non-specific protein-tyrosine kinase</fullName>
        <ecNumber evidence="4">2.7.10.2</ecNumber>
    </recommendedName>
</protein>
<evidence type="ECO:0000256" key="8">
    <source>
        <dbReference type="ARBA" id="ARBA00022692"/>
    </source>
</evidence>
<comment type="catalytic activity">
    <reaction evidence="15">
        <text>L-tyrosyl-[protein] + ATP = O-phospho-L-tyrosyl-[protein] + ADP + H(+)</text>
        <dbReference type="Rhea" id="RHEA:10596"/>
        <dbReference type="Rhea" id="RHEA-COMP:10136"/>
        <dbReference type="Rhea" id="RHEA-COMP:20101"/>
        <dbReference type="ChEBI" id="CHEBI:15378"/>
        <dbReference type="ChEBI" id="CHEBI:30616"/>
        <dbReference type="ChEBI" id="CHEBI:46858"/>
        <dbReference type="ChEBI" id="CHEBI:61978"/>
        <dbReference type="ChEBI" id="CHEBI:456216"/>
        <dbReference type="EC" id="2.7.10.2"/>
    </reaction>
</comment>
<dbReference type="SUPFAM" id="SSF52540">
    <property type="entry name" value="P-loop containing nucleoside triphosphate hydrolases"/>
    <property type="match status" value="1"/>
</dbReference>
<dbReference type="EC" id="2.7.10.2" evidence="4"/>
<feature type="domain" description="Tyrosine-protein kinase G-rich" evidence="20">
    <location>
        <begin position="402"/>
        <end position="473"/>
    </location>
</feature>
<evidence type="ECO:0000259" key="20">
    <source>
        <dbReference type="Pfam" id="PF13807"/>
    </source>
</evidence>
<keyword evidence="5" id="KW-1003">Cell membrane</keyword>
<evidence type="ECO:0000259" key="18">
    <source>
        <dbReference type="Pfam" id="PF02706"/>
    </source>
</evidence>
<dbReference type="Proteomes" id="UP000305471">
    <property type="component" value="Unassembled WGS sequence"/>
</dbReference>
<keyword evidence="7 21" id="KW-0808">Transferase</keyword>
<evidence type="ECO:0000256" key="2">
    <source>
        <dbReference type="ARBA" id="ARBA00007316"/>
    </source>
</evidence>
<comment type="caution">
    <text evidence="21">The sequence shown here is derived from an EMBL/GenBank/DDBJ whole genome shotgun (WGS) entry which is preliminary data.</text>
</comment>
<evidence type="ECO:0000256" key="11">
    <source>
        <dbReference type="ARBA" id="ARBA00022840"/>
    </source>
</evidence>
<organism evidence="21 22">
    <name type="scientific">Alteromonas portus</name>
    <dbReference type="NCBI Taxonomy" id="2565549"/>
    <lineage>
        <taxon>Bacteria</taxon>
        <taxon>Pseudomonadati</taxon>
        <taxon>Pseudomonadota</taxon>
        <taxon>Gammaproteobacteria</taxon>
        <taxon>Alteromonadales</taxon>
        <taxon>Alteromonadaceae</taxon>
        <taxon>Alteromonas/Salinimonas group</taxon>
        <taxon>Alteromonas</taxon>
    </lineage>
</organism>